<dbReference type="GO" id="GO:0004672">
    <property type="term" value="F:protein kinase activity"/>
    <property type="evidence" value="ECO:0007669"/>
    <property type="project" value="InterPro"/>
</dbReference>
<comment type="caution">
    <text evidence="3">The sequence shown here is derived from an EMBL/GenBank/DDBJ whole genome shotgun (WGS) entry which is preliminary data.</text>
</comment>
<feature type="compositionally biased region" description="Polar residues" evidence="1">
    <location>
        <begin position="603"/>
        <end position="629"/>
    </location>
</feature>
<sequence>MLSFFKSFSSQIHSQYSVSNTEVFRVGPWVVYDGKSRQTKEPVSVFVLDKRVLADSLTAQGYKSISGPKAEVYEYANKGVSRLAKMRHPAVVKLVEPMENSRGALMFVTERVITSLGRLIKSKVSTSTIDNDDLNELVIVRGMAMLVDGLRFLHDQLGYVHLNVTPSTVLIDANGDWKLFGLEFLESYREITGDYFFPQLDPRMPSYLSPNPDYMAPELALHHNLSPKNDVFSLACLLSAIYSGKPPMSCRGNLSNYKDEYATASRKVQSITFPSQLQPLVMQLFDGQPMQRITLTEFAESNYFNNSLIKALQFLDDFTTKSASEKVQFLKKFNSVIDQFPKSVLQRKVLKFALAELTGPKDAATGELLASLVFTIAGRGMSRLTFSEQIQPLFGELKDFLPFQEAVGGHLDTIVKCTSEKDFTSEVVPVLLAVFKTGENSQTNLQRHVLDKGNLYLGHVTIAGLEQSLFPSVIELFAATPAKSVKISATSFFSIMIDNGLSKSLIQDKLVPALQSMKTRDPEVVMKVGKLYQAANAKLPVNVVVEKTLPQILELSMGKDLTVSQFNTLFASVRHEMDRIETHQKEALKHNREVVTTDPKSHQPVSKTVEASVSDIFDSQKSTPQTYSSPPKPAEPSTSQFHPPRGSFALNKPASSSTVSSPSLMDMDPLSSPFASQPTKPPPQVRPQPVVKPTPQAPVAPASSQWAPLTPSAPQGSSTSDSKYASLL</sequence>
<dbReference type="Pfam" id="PF00069">
    <property type="entry name" value="Pkinase"/>
    <property type="match status" value="1"/>
</dbReference>
<feature type="domain" description="Protein kinase" evidence="2">
    <location>
        <begin position="1"/>
        <end position="304"/>
    </location>
</feature>
<evidence type="ECO:0000259" key="2">
    <source>
        <dbReference type="PROSITE" id="PS50011"/>
    </source>
</evidence>
<organism evidence="3 4">
    <name type="scientific">Wickerhamiella sorbophila</name>
    <dbReference type="NCBI Taxonomy" id="45607"/>
    <lineage>
        <taxon>Eukaryota</taxon>
        <taxon>Fungi</taxon>
        <taxon>Dikarya</taxon>
        <taxon>Ascomycota</taxon>
        <taxon>Saccharomycotina</taxon>
        <taxon>Dipodascomycetes</taxon>
        <taxon>Dipodascales</taxon>
        <taxon>Trichomonascaceae</taxon>
        <taxon>Wickerhamiella</taxon>
    </lineage>
</organism>
<proteinExistence type="predicted"/>
<feature type="compositionally biased region" description="Pro residues" evidence="1">
    <location>
        <begin position="679"/>
        <end position="698"/>
    </location>
</feature>
<feature type="compositionally biased region" description="Basic and acidic residues" evidence="1">
    <location>
        <begin position="587"/>
        <end position="601"/>
    </location>
</feature>
<dbReference type="RefSeq" id="XP_024666925.1">
    <property type="nucleotide sequence ID" value="XM_024811157.1"/>
</dbReference>
<dbReference type="Gene3D" id="1.25.10.10">
    <property type="entry name" value="Leucine-rich Repeat Variant"/>
    <property type="match status" value="1"/>
</dbReference>
<dbReference type="InterPro" id="IPR000719">
    <property type="entry name" value="Prot_kinase_dom"/>
</dbReference>
<dbReference type="CDD" id="cd14011">
    <property type="entry name" value="PK_SCY1_like"/>
    <property type="match status" value="1"/>
</dbReference>
<dbReference type="GO" id="GO:0005524">
    <property type="term" value="F:ATP binding"/>
    <property type="evidence" value="ECO:0007669"/>
    <property type="project" value="InterPro"/>
</dbReference>
<protein>
    <submittedName>
        <fullName evidence="3">Protein kinase domain-containing protein ppk32</fullName>
    </submittedName>
</protein>
<dbReference type="GeneID" id="36518348"/>
<evidence type="ECO:0000313" key="3">
    <source>
        <dbReference type="EMBL" id="PRT56980.1"/>
    </source>
</evidence>
<evidence type="ECO:0000256" key="1">
    <source>
        <dbReference type="SAM" id="MobiDB-lite"/>
    </source>
</evidence>
<dbReference type="EMBL" id="NDIQ01000022">
    <property type="protein sequence ID" value="PRT56980.1"/>
    <property type="molecule type" value="Genomic_DNA"/>
</dbReference>
<keyword evidence="3" id="KW-0808">Transferase</keyword>
<dbReference type="SMART" id="SM00220">
    <property type="entry name" value="S_TKc"/>
    <property type="match status" value="1"/>
</dbReference>
<dbReference type="PROSITE" id="PS50011">
    <property type="entry name" value="PROTEIN_KINASE_DOM"/>
    <property type="match status" value="1"/>
</dbReference>
<keyword evidence="4" id="KW-1185">Reference proteome</keyword>
<feature type="region of interest" description="Disordered" evidence="1">
    <location>
        <begin position="587"/>
        <end position="728"/>
    </location>
</feature>
<name>A0A2T0FPS2_9ASCO</name>
<dbReference type="Proteomes" id="UP000238350">
    <property type="component" value="Unassembled WGS sequence"/>
</dbReference>
<dbReference type="OrthoDB" id="79687at2759"/>
<dbReference type="PANTHER" id="PTHR12984">
    <property type="entry name" value="SCY1-RELATED S/T PROTEIN KINASE-LIKE"/>
    <property type="match status" value="1"/>
</dbReference>
<dbReference type="SUPFAM" id="SSF56112">
    <property type="entry name" value="Protein kinase-like (PK-like)"/>
    <property type="match status" value="1"/>
</dbReference>
<dbReference type="InterPro" id="IPR011989">
    <property type="entry name" value="ARM-like"/>
</dbReference>
<dbReference type="PANTHER" id="PTHR12984:SF6">
    <property type="entry name" value="SCY1-LIKE PROTEIN 2"/>
    <property type="match status" value="1"/>
</dbReference>
<reference evidence="3 4" key="1">
    <citation type="submission" date="2017-04" db="EMBL/GenBank/DDBJ databases">
        <title>Genome sequencing of [Candida] sorbophila.</title>
        <authorList>
            <person name="Ahn J.O."/>
        </authorList>
    </citation>
    <scope>NUCLEOTIDE SEQUENCE [LARGE SCALE GENOMIC DNA]</scope>
    <source>
        <strain evidence="3 4">DS02</strain>
    </source>
</reference>
<feature type="compositionally biased region" description="Polar residues" evidence="1">
    <location>
        <begin position="702"/>
        <end position="728"/>
    </location>
</feature>
<dbReference type="InterPro" id="IPR051177">
    <property type="entry name" value="CIK-Related_Protein"/>
</dbReference>
<gene>
    <name evidence="3" type="ORF">B9G98_04600</name>
</gene>
<dbReference type="InterPro" id="IPR011009">
    <property type="entry name" value="Kinase-like_dom_sf"/>
</dbReference>
<dbReference type="Gene3D" id="1.10.510.10">
    <property type="entry name" value="Transferase(Phosphotransferase) domain 1"/>
    <property type="match status" value="1"/>
</dbReference>
<keyword evidence="3" id="KW-0418">Kinase</keyword>
<accession>A0A2T0FPS2</accession>
<dbReference type="AlphaFoldDB" id="A0A2T0FPS2"/>
<evidence type="ECO:0000313" key="4">
    <source>
        <dbReference type="Proteomes" id="UP000238350"/>
    </source>
</evidence>
<dbReference type="Gene3D" id="3.30.200.20">
    <property type="entry name" value="Phosphorylase Kinase, domain 1"/>
    <property type="match status" value="1"/>
</dbReference>